<dbReference type="SUPFAM" id="SSF47413">
    <property type="entry name" value="lambda repressor-like DNA-binding domains"/>
    <property type="match status" value="1"/>
</dbReference>
<evidence type="ECO:0000313" key="2">
    <source>
        <dbReference type="EMBL" id="TYS60677.1"/>
    </source>
</evidence>
<dbReference type="GO" id="GO:0003677">
    <property type="term" value="F:DNA binding"/>
    <property type="evidence" value="ECO:0007669"/>
    <property type="project" value="InterPro"/>
</dbReference>
<sequence>MIMKLQDVSIQSDTDRLILLLRHLGMKQYELAEELGYARAYVEAVINGRSPFTDSFKKRIEEYLESRQIRSEENYEELLNLSLRSINSNT</sequence>
<dbReference type="SMART" id="SM00530">
    <property type="entry name" value="HTH_XRE"/>
    <property type="match status" value="1"/>
</dbReference>
<reference evidence="2 3" key="1">
    <citation type="submission" date="2019-08" db="EMBL/GenBank/DDBJ databases">
        <title>Bacillus genomes from the desert of Cuatro Cienegas, Coahuila.</title>
        <authorList>
            <person name="Olmedo-Alvarez G."/>
        </authorList>
    </citation>
    <scope>NUCLEOTIDE SEQUENCE [LARGE SCALE GENOMIC DNA]</scope>
    <source>
        <strain evidence="2 3">CH37_1T</strain>
    </source>
</reference>
<comment type="caution">
    <text evidence="2">The sequence shown here is derived from an EMBL/GenBank/DDBJ whole genome shotgun (WGS) entry which is preliminary data.</text>
</comment>
<gene>
    <name evidence="2" type="ORF">FZD47_20935</name>
</gene>
<feature type="domain" description="HTH cro/C1-type" evidence="1">
    <location>
        <begin position="16"/>
        <end position="70"/>
    </location>
</feature>
<dbReference type="Gene3D" id="1.10.260.40">
    <property type="entry name" value="lambda repressor-like DNA-binding domains"/>
    <property type="match status" value="1"/>
</dbReference>
<protein>
    <submittedName>
        <fullName evidence="2">Helix-turn-helix transcriptional regulator</fullName>
    </submittedName>
</protein>
<evidence type="ECO:0000259" key="1">
    <source>
        <dbReference type="SMART" id="SM00530"/>
    </source>
</evidence>
<organism evidence="2 3">
    <name type="scientific">Bacillus infantis</name>
    <dbReference type="NCBI Taxonomy" id="324767"/>
    <lineage>
        <taxon>Bacteria</taxon>
        <taxon>Bacillati</taxon>
        <taxon>Bacillota</taxon>
        <taxon>Bacilli</taxon>
        <taxon>Bacillales</taxon>
        <taxon>Bacillaceae</taxon>
        <taxon>Bacillus</taxon>
    </lineage>
</organism>
<evidence type="ECO:0000313" key="3">
    <source>
        <dbReference type="Proteomes" id="UP000323732"/>
    </source>
</evidence>
<dbReference type="AlphaFoldDB" id="A0A5D4SAI8"/>
<dbReference type="Proteomes" id="UP000323732">
    <property type="component" value="Unassembled WGS sequence"/>
</dbReference>
<accession>A0A5D4SAI8</accession>
<dbReference type="Pfam" id="PF01381">
    <property type="entry name" value="HTH_3"/>
    <property type="match status" value="1"/>
</dbReference>
<proteinExistence type="predicted"/>
<dbReference type="CDD" id="cd00093">
    <property type="entry name" value="HTH_XRE"/>
    <property type="match status" value="1"/>
</dbReference>
<name>A0A5D4SAI8_9BACI</name>
<dbReference type="InterPro" id="IPR001387">
    <property type="entry name" value="Cro/C1-type_HTH"/>
</dbReference>
<dbReference type="EMBL" id="VTES01000006">
    <property type="protein sequence ID" value="TYS60677.1"/>
    <property type="molecule type" value="Genomic_DNA"/>
</dbReference>
<dbReference type="InterPro" id="IPR010982">
    <property type="entry name" value="Lambda_DNA-bd_dom_sf"/>
</dbReference>